<evidence type="ECO:0000259" key="4">
    <source>
        <dbReference type="PROSITE" id="PS01124"/>
    </source>
</evidence>
<dbReference type="GO" id="GO:0043565">
    <property type="term" value="F:sequence-specific DNA binding"/>
    <property type="evidence" value="ECO:0007669"/>
    <property type="project" value="InterPro"/>
</dbReference>
<keyword evidence="1" id="KW-0805">Transcription regulation</keyword>
<dbReference type="InterPro" id="IPR020449">
    <property type="entry name" value="Tscrpt_reg_AraC-type_HTH"/>
</dbReference>
<evidence type="ECO:0000313" key="6">
    <source>
        <dbReference type="Proteomes" id="UP000004393"/>
    </source>
</evidence>
<dbReference type="AlphaFoldDB" id="A0AA87FHE6"/>
<dbReference type="PANTHER" id="PTHR43280:SF2">
    <property type="entry name" value="HTH-TYPE TRANSCRIPTIONAL REGULATOR EXSA"/>
    <property type="match status" value="1"/>
</dbReference>
<dbReference type="InterPro" id="IPR018062">
    <property type="entry name" value="HTH_AraC-typ_CS"/>
</dbReference>
<dbReference type="RefSeq" id="WP_005470905.1">
    <property type="nucleotide sequence ID" value="NZ_JH376939.1"/>
</dbReference>
<dbReference type="InterPro" id="IPR018060">
    <property type="entry name" value="HTH_AraC"/>
</dbReference>
<evidence type="ECO:0000256" key="1">
    <source>
        <dbReference type="ARBA" id="ARBA00023015"/>
    </source>
</evidence>
<evidence type="ECO:0000256" key="2">
    <source>
        <dbReference type="ARBA" id="ARBA00023125"/>
    </source>
</evidence>
<dbReference type="EMBL" id="ADLY01000019">
    <property type="protein sequence ID" value="EHG29984.1"/>
    <property type="molecule type" value="Genomic_DNA"/>
</dbReference>
<dbReference type="InterPro" id="IPR009057">
    <property type="entry name" value="Homeodomain-like_sf"/>
</dbReference>
<dbReference type="Gene3D" id="1.10.10.60">
    <property type="entry name" value="Homeodomain-like"/>
    <property type="match status" value="2"/>
</dbReference>
<evidence type="ECO:0000256" key="3">
    <source>
        <dbReference type="ARBA" id="ARBA00023163"/>
    </source>
</evidence>
<reference evidence="5 6" key="1">
    <citation type="submission" date="2011-10" db="EMBL/GenBank/DDBJ databases">
        <title>The Genome Sequence of Enterococcus saccharolyticus 30_1.</title>
        <authorList>
            <consortium name="The Broad Institute Genome Sequencing Platform"/>
            <person name="Earl A."/>
            <person name="Ward D."/>
            <person name="Feldgarden M."/>
            <person name="Gevers D."/>
            <person name="Daigneault M."/>
            <person name="Strauss J."/>
            <person name="Allen-Vercoe E."/>
            <person name="Young S.K."/>
            <person name="Zeng Q."/>
            <person name="Gargeya S."/>
            <person name="Fitzgerald M."/>
            <person name="Haas B."/>
            <person name="Abouelleil A."/>
            <person name="Alvarado L."/>
            <person name="Arachchi H.M."/>
            <person name="Berlin A."/>
            <person name="Brown A."/>
            <person name="Chapman S.B."/>
            <person name="Chen Z."/>
            <person name="Dunbar C."/>
            <person name="Freedman E."/>
            <person name="Gearin G."/>
            <person name="Gellesch M."/>
            <person name="Goldberg J."/>
            <person name="Griggs A."/>
            <person name="Gujja S."/>
            <person name="Heiman D."/>
            <person name="Howarth C."/>
            <person name="Larson L."/>
            <person name="Lui A."/>
            <person name="MacDonald P.J.P."/>
            <person name="Montmayeur A."/>
            <person name="Murphy C."/>
            <person name="Neiman D."/>
            <person name="Pearson M."/>
            <person name="Priest M."/>
            <person name="Roberts A."/>
            <person name="Saif S."/>
            <person name="Shea T."/>
            <person name="Shenoy N."/>
            <person name="Sisk P."/>
            <person name="Stolte C."/>
            <person name="Sykes S."/>
            <person name="Wortman J."/>
            <person name="Nusbaum C."/>
            <person name="Birren B."/>
        </authorList>
    </citation>
    <scope>NUCLEOTIDE SEQUENCE [LARGE SCALE GENOMIC DNA]</scope>
    <source>
        <strain evidence="5 6">30_1</strain>
    </source>
</reference>
<dbReference type="PRINTS" id="PR00032">
    <property type="entry name" value="HTHARAC"/>
</dbReference>
<dbReference type="PANTHER" id="PTHR43280">
    <property type="entry name" value="ARAC-FAMILY TRANSCRIPTIONAL REGULATOR"/>
    <property type="match status" value="1"/>
</dbReference>
<feature type="domain" description="HTH araC/xylS-type" evidence="4">
    <location>
        <begin position="119"/>
        <end position="217"/>
    </location>
</feature>
<comment type="caution">
    <text evidence="5">The sequence shown here is derived from an EMBL/GenBank/DDBJ whole genome shotgun (WGS) entry which is preliminary data.</text>
</comment>
<dbReference type="PROSITE" id="PS00041">
    <property type="entry name" value="HTH_ARAC_FAMILY_1"/>
    <property type="match status" value="1"/>
</dbReference>
<protein>
    <recommendedName>
        <fullName evidence="4">HTH araC/xylS-type domain-containing protein</fullName>
    </recommendedName>
</protein>
<keyword evidence="2" id="KW-0238">DNA-binding</keyword>
<sequence length="220" mass="25946">MYMESDRFDTKKFLRALLDNNFLLGITRIEDYFNEMILSNVDPNFLKQQASSIFYTLLSRLEEEFPTAPRFSRLRAEFLHEIGHVLYLEDFSDLLLSTIDEIRLQLTALSPMDEDDLLVSIQRFIQDNYMKSLSLSELAETFHFSYTYLSAFLSSKLKMSFSDYLKNTRLEKAKELLTQSELNLSEISEAVGYSDISYFSRIFKKEFQVTPSKYRRLNQL</sequence>
<accession>A0AA87FHE6</accession>
<keyword evidence="6" id="KW-1185">Reference proteome</keyword>
<keyword evidence="3" id="KW-0804">Transcription</keyword>
<dbReference type="PROSITE" id="PS01124">
    <property type="entry name" value="HTH_ARAC_FAMILY_2"/>
    <property type="match status" value="1"/>
</dbReference>
<gene>
    <name evidence="5" type="ORF">HMPREF9478_00961</name>
</gene>
<organism evidence="5 6">
    <name type="scientific">Enterococcus saccharolyticus 30_1</name>
    <dbReference type="NCBI Taxonomy" id="742813"/>
    <lineage>
        <taxon>Bacteria</taxon>
        <taxon>Bacillati</taxon>
        <taxon>Bacillota</taxon>
        <taxon>Bacilli</taxon>
        <taxon>Lactobacillales</taxon>
        <taxon>Enterococcaceae</taxon>
        <taxon>Enterococcus</taxon>
    </lineage>
</organism>
<dbReference type="Pfam" id="PF12833">
    <property type="entry name" value="HTH_18"/>
    <property type="match status" value="1"/>
</dbReference>
<proteinExistence type="predicted"/>
<dbReference type="Proteomes" id="UP000004393">
    <property type="component" value="Unassembled WGS sequence"/>
</dbReference>
<name>A0AA87FHE6_9ENTE</name>
<evidence type="ECO:0000313" key="5">
    <source>
        <dbReference type="EMBL" id="EHG29984.1"/>
    </source>
</evidence>
<dbReference type="SMART" id="SM00342">
    <property type="entry name" value="HTH_ARAC"/>
    <property type="match status" value="1"/>
</dbReference>
<dbReference type="GO" id="GO:0003700">
    <property type="term" value="F:DNA-binding transcription factor activity"/>
    <property type="evidence" value="ECO:0007669"/>
    <property type="project" value="InterPro"/>
</dbReference>
<dbReference type="SUPFAM" id="SSF46689">
    <property type="entry name" value="Homeodomain-like"/>
    <property type="match status" value="2"/>
</dbReference>